<keyword evidence="2" id="KW-1185">Reference proteome</keyword>
<dbReference type="AlphaFoldDB" id="A0A328DR11"/>
<gene>
    <name evidence="1" type="ORF">DM860_012315</name>
</gene>
<evidence type="ECO:0000313" key="1">
    <source>
        <dbReference type="EMBL" id="RAL47690.1"/>
    </source>
</evidence>
<sequence>MDKLPGLEIMFLIGDASKCRGQALHCPEVFVCPYKEKELPRQWIALQKNQKLKYYSGWYYMQIVLHDLEHKKIYASDTDLALCVNHNASSKAETHHLDLRLRMQLQKPVAANSRCRVVPPAICCLVPHPLNAIFRNATLTIAEQR</sequence>
<dbReference type="EMBL" id="NQVE01000111">
    <property type="protein sequence ID" value="RAL47690.1"/>
    <property type="molecule type" value="Genomic_DNA"/>
</dbReference>
<comment type="caution">
    <text evidence="1">The sequence shown here is derived from an EMBL/GenBank/DDBJ whole genome shotgun (WGS) entry which is preliminary data.</text>
</comment>
<proteinExistence type="predicted"/>
<name>A0A328DR11_9ASTE</name>
<evidence type="ECO:0000313" key="2">
    <source>
        <dbReference type="Proteomes" id="UP000249390"/>
    </source>
</evidence>
<reference evidence="1 2" key="1">
    <citation type="submission" date="2018-06" db="EMBL/GenBank/DDBJ databases">
        <title>The Genome of Cuscuta australis (Dodder) Provides Insight into the Evolution of Plant Parasitism.</title>
        <authorList>
            <person name="Liu H."/>
        </authorList>
    </citation>
    <scope>NUCLEOTIDE SEQUENCE [LARGE SCALE GENOMIC DNA]</scope>
    <source>
        <strain evidence="2">cv. Yunnan</strain>
        <tissue evidence="1">Vines</tissue>
    </source>
</reference>
<protein>
    <submittedName>
        <fullName evidence="1">Uncharacterized protein</fullName>
    </submittedName>
</protein>
<dbReference type="Proteomes" id="UP000249390">
    <property type="component" value="Unassembled WGS sequence"/>
</dbReference>
<accession>A0A328DR11</accession>
<organism evidence="1 2">
    <name type="scientific">Cuscuta australis</name>
    <dbReference type="NCBI Taxonomy" id="267555"/>
    <lineage>
        <taxon>Eukaryota</taxon>
        <taxon>Viridiplantae</taxon>
        <taxon>Streptophyta</taxon>
        <taxon>Embryophyta</taxon>
        <taxon>Tracheophyta</taxon>
        <taxon>Spermatophyta</taxon>
        <taxon>Magnoliopsida</taxon>
        <taxon>eudicotyledons</taxon>
        <taxon>Gunneridae</taxon>
        <taxon>Pentapetalae</taxon>
        <taxon>asterids</taxon>
        <taxon>lamiids</taxon>
        <taxon>Solanales</taxon>
        <taxon>Convolvulaceae</taxon>
        <taxon>Cuscuteae</taxon>
        <taxon>Cuscuta</taxon>
        <taxon>Cuscuta subgen. Grammica</taxon>
        <taxon>Cuscuta sect. Cleistogrammica</taxon>
    </lineage>
</organism>